<protein>
    <recommendedName>
        <fullName evidence="4">DUF4330 domain-containing protein</fullName>
    </recommendedName>
</protein>
<dbReference type="Pfam" id="PF14221">
    <property type="entry name" value="DUF4330"/>
    <property type="match status" value="2"/>
</dbReference>
<dbReference type="STRING" id="660518.SAMN05216218_106231"/>
<evidence type="ECO:0000256" key="1">
    <source>
        <dbReference type="SAM" id="Phobius"/>
    </source>
</evidence>
<dbReference type="EMBL" id="FNBK01000006">
    <property type="protein sequence ID" value="SDF46762.1"/>
    <property type="molecule type" value="Genomic_DNA"/>
</dbReference>
<gene>
    <name evidence="2" type="ORF">SAMN05216218_106231</name>
</gene>
<keyword evidence="3" id="KW-1185">Reference proteome</keyword>
<dbReference type="AlphaFoldDB" id="A0A1G7LB30"/>
<reference evidence="3" key="1">
    <citation type="submission" date="2016-10" db="EMBL/GenBank/DDBJ databases">
        <authorList>
            <person name="Varghese N."/>
            <person name="Submissions S."/>
        </authorList>
    </citation>
    <scope>NUCLEOTIDE SEQUENCE [LARGE SCALE GENOMIC DNA]</scope>
    <source>
        <strain evidence="3">IBRC-M 10760</strain>
    </source>
</reference>
<organism evidence="2 3">
    <name type="scientific">Halorientalis regularis</name>
    <dbReference type="NCBI Taxonomy" id="660518"/>
    <lineage>
        <taxon>Archaea</taxon>
        <taxon>Methanobacteriati</taxon>
        <taxon>Methanobacteriota</taxon>
        <taxon>Stenosarchaea group</taxon>
        <taxon>Halobacteria</taxon>
        <taxon>Halobacteriales</taxon>
        <taxon>Haloarculaceae</taxon>
        <taxon>Halorientalis</taxon>
    </lineage>
</organism>
<feature type="transmembrane region" description="Helical" evidence="1">
    <location>
        <begin position="16"/>
        <end position="36"/>
    </location>
</feature>
<evidence type="ECO:0000313" key="2">
    <source>
        <dbReference type="EMBL" id="SDF46762.1"/>
    </source>
</evidence>
<dbReference type="Proteomes" id="UP000199076">
    <property type="component" value="Unassembled WGS sequence"/>
</dbReference>
<proteinExistence type="predicted"/>
<keyword evidence="1" id="KW-0472">Membrane</keyword>
<dbReference type="InterPro" id="IPR025480">
    <property type="entry name" value="DUF4330"/>
</dbReference>
<accession>A0A1G7LB30</accession>
<dbReference type="RefSeq" id="WP_092691324.1">
    <property type="nucleotide sequence ID" value="NZ_FNBK01000006.1"/>
</dbReference>
<evidence type="ECO:0008006" key="4">
    <source>
        <dbReference type="Google" id="ProtNLM"/>
    </source>
</evidence>
<evidence type="ECO:0000313" key="3">
    <source>
        <dbReference type="Proteomes" id="UP000199076"/>
    </source>
</evidence>
<keyword evidence="1" id="KW-1133">Transmembrane helix</keyword>
<dbReference type="OrthoDB" id="202569at2157"/>
<sequence>MELIDEEGRLFGRVNVVDALVVLVVLAVVAAGVALVTGGGGPLGSDGTSEDVETRYATLALGQQPASSASNIEVGQNVTLAGSSATMNVTDVFLTGASNGQVRVFARVAYPNGTVVGSGPIRAGRSVTIVGDDYQTDAAVQSVNDSRSMFRTERTPVSVTTTVESEVATAVNAGDRLTVGDHTLATVESVASLPTNESGLRRLHLGVTLATRTVDGEPKFADRTLRIGTAIPLRTNGVEGLNGTIETVGSVEPAGDPTNVTMTVAWEGVRSEVAEAVTEGLEERHPGATARIVDVTAGPAQVVVPTDSGELVVSEHPGERDVTLTVEATARQTGSELGFHGRPLSEGRTVTLEFDTVTLQGTVLDFEANE</sequence>
<name>A0A1G7LB30_9EURY</name>
<keyword evidence="1" id="KW-0812">Transmembrane</keyword>